<dbReference type="OrthoDB" id="9879477at2759"/>
<dbReference type="InterPro" id="IPR039671">
    <property type="entry name" value="THEMIS"/>
</dbReference>
<protein>
    <submittedName>
        <fullName evidence="3">Thymocyte selection associated</fullName>
    </submittedName>
</protein>
<accession>A0A8C5N3N3</accession>
<name>A0A8C5N3N3_9ANUR</name>
<dbReference type="Proteomes" id="UP000694569">
    <property type="component" value="Unplaced"/>
</dbReference>
<feature type="domain" description="CABIT" evidence="2">
    <location>
        <begin position="277"/>
        <end position="501"/>
    </location>
</feature>
<keyword evidence="4" id="KW-1185">Reference proteome</keyword>
<dbReference type="PANTHER" id="PTHR15215">
    <property type="entry name" value="CABIT DOMAIN-CONTAINING PROTEIN"/>
    <property type="match status" value="1"/>
</dbReference>
<evidence type="ECO:0000256" key="1">
    <source>
        <dbReference type="ARBA" id="ARBA00006414"/>
    </source>
</evidence>
<evidence type="ECO:0000313" key="3">
    <source>
        <dbReference type="Ensembl" id="ENSLLEP00000021192.1"/>
    </source>
</evidence>
<dbReference type="AlphaFoldDB" id="A0A8C5N3N3"/>
<evidence type="ECO:0000313" key="4">
    <source>
        <dbReference type="Proteomes" id="UP000694569"/>
    </source>
</evidence>
<dbReference type="Ensembl" id="ENSLLET00000022010.1">
    <property type="protein sequence ID" value="ENSLLEP00000021192.1"/>
    <property type="gene ID" value="ENSLLEG00000013418.1"/>
</dbReference>
<dbReference type="GO" id="GO:0005634">
    <property type="term" value="C:nucleus"/>
    <property type="evidence" value="ECO:0007669"/>
    <property type="project" value="TreeGrafter"/>
</dbReference>
<dbReference type="GeneTree" id="ENSGT00530000063770"/>
<feature type="domain" description="CABIT" evidence="2">
    <location>
        <begin position="17"/>
        <end position="255"/>
    </location>
</feature>
<reference evidence="3" key="2">
    <citation type="submission" date="2025-09" db="UniProtKB">
        <authorList>
            <consortium name="Ensembl"/>
        </authorList>
    </citation>
    <scope>IDENTIFICATION</scope>
</reference>
<sequence>MTTTLQKFIEHLDPKTLPRVLQIQSGYYGGPIREFNDSVCSLSTGEIVKIVGYKVKKVIAHIYNSGEYDETVDLPLNFPGLFKIMQDKTPYCSIEEIVKALHIGRTRFGHPGFYSHADLYVGTVTVCKKEEIVIKSVADINGVMSVNCESSLNAKCHCFALPLSLKGEFYEYKDEKIYTLKEIIDWKIPKSRKRTVILTDLRKAWDLTKLYPKFINGIMTLKPVYEVKAILEFGKDIINLLTDLDVEVLDITQDFDMKNFMQTLTTHDIFERTSNEFPMIAEILEGPVRNQTVHRILQHGKKIIIHTKYQADRIIATELKSGTTNRHFLIPSLYKGTFKRRPRFFPTVYDLHIANRDTDNLHVVATKSFQSSLKEFSSVSVGDQFQAKHFQCCEIISDGKTIMVDALVCAKMEGKYCVKSTLPLYVEGGFMEVVHDKKQYYISQLCKDFSFPVNVKVSVRDLFTLGEDIVASASVLQLEDAITDSYLLVSLLDNPKVVWELPVHRISLSVNPVGNFYGDTYFSPTRTHVEEISEEEYYLLRRYESDVLHPPPRPPKTPVNRFISDDPELSSSKQDMIPEVNSTHKVTEFVCSLQNNCEDTTECGMEENVNTIETGIPEETDSCHSQSETM</sequence>
<gene>
    <name evidence="3" type="primary">THEMIS</name>
</gene>
<proteinExistence type="inferred from homology"/>
<dbReference type="InterPro" id="IPR025946">
    <property type="entry name" value="CABIT_dom"/>
</dbReference>
<reference evidence="3" key="1">
    <citation type="submission" date="2025-08" db="UniProtKB">
        <authorList>
            <consortium name="Ensembl"/>
        </authorList>
    </citation>
    <scope>IDENTIFICATION</scope>
</reference>
<dbReference type="Pfam" id="PF12736">
    <property type="entry name" value="CABIT"/>
    <property type="match status" value="2"/>
</dbReference>
<dbReference type="GO" id="GO:0050852">
    <property type="term" value="P:T cell receptor signaling pathway"/>
    <property type="evidence" value="ECO:0007669"/>
    <property type="project" value="TreeGrafter"/>
</dbReference>
<dbReference type="GO" id="GO:0005737">
    <property type="term" value="C:cytoplasm"/>
    <property type="evidence" value="ECO:0007669"/>
    <property type="project" value="TreeGrafter"/>
</dbReference>
<evidence type="ECO:0000259" key="2">
    <source>
        <dbReference type="Pfam" id="PF12736"/>
    </source>
</evidence>
<organism evidence="3 4">
    <name type="scientific">Leptobrachium leishanense</name>
    <name type="common">Leishan spiny toad</name>
    <dbReference type="NCBI Taxonomy" id="445787"/>
    <lineage>
        <taxon>Eukaryota</taxon>
        <taxon>Metazoa</taxon>
        <taxon>Chordata</taxon>
        <taxon>Craniata</taxon>
        <taxon>Vertebrata</taxon>
        <taxon>Euteleostomi</taxon>
        <taxon>Amphibia</taxon>
        <taxon>Batrachia</taxon>
        <taxon>Anura</taxon>
        <taxon>Pelobatoidea</taxon>
        <taxon>Megophryidae</taxon>
        <taxon>Leptobrachium</taxon>
    </lineage>
</organism>
<comment type="similarity">
    <text evidence="1">Belongs to the themis family.</text>
</comment>
<dbReference type="PANTHER" id="PTHR15215:SF1">
    <property type="entry name" value="PROTEIN THEMIS"/>
    <property type="match status" value="1"/>
</dbReference>